<dbReference type="Gene3D" id="3.40.640.10">
    <property type="entry name" value="Type I PLP-dependent aspartate aminotransferase-like (Major domain)"/>
    <property type="match status" value="1"/>
</dbReference>
<dbReference type="InterPro" id="IPR015421">
    <property type="entry name" value="PyrdxlP-dep_Trfase_major"/>
</dbReference>
<dbReference type="GO" id="GO:0000271">
    <property type="term" value="P:polysaccharide biosynthetic process"/>
    <property type="evidence" value="ECO:0007669"/>
    <property type="project" value="TreeGrafter"/>
</dbReference>
<comment type="caution">
    <text evidence="9">The sequence shown here is derived from an EMBL/GenBank/DDBJ whole genome shotgun (WGS) entry which is preliminary data.</text>
</comment>
<dbReference type="Pfam" id="PF01041">
    <property type="entry name" value="DegT_DnrJ_EryC1"/>
    <property type="match status" value="1"/>
</dbReference>
<sequence length="388" mass="42462">MVFYNNRIYLSPPHMSGTELELITEAFKSNWVAPLGPHVDAFERELASYVGVKGAAALSSGTAAIHLALRLLDVGPGDVVFCSTLTFIASANPILYQGAKPVFIDSEPTSWNMSPAALERAFIDAQKTGTMPKGVVIVDIYGQSADMAPLLSICNRYGVPVIEDAAESLGATYQGKPSGTLGGIGVYSFNGNKIITTAGGGMLVSNNPEALEKVRFWSTQSRDPARHYQHSEVGYNYRLSNVLAAIGRGQLRVLEERVKARRAIFERYAEAFSNTDGFDFMPEAPFGTSTRWLTTLTVSPERCGLTAAQLLDVLSVQHIEARPVWKPLHLQPLFNGYNYYPHDLNNSVSDSLFERGLCLPSGSSLTEGEQNRVIECIKTALRFPYRGR</sequence>
<evidence type="ECO:0000256" key="6">
    <source>
        <dbReference type="PIRSR" id="PIRSR000390-1"/>
    </source>
</evidence>
<organism evidence="9 10">
    <name type="scientific">Pelotomaculum propionicicum</name>
    <dbReference type="NCBI Taxonomy" id="258475"/>
    <lineage>
        <taxon>Bacteria</taxon>
        <taxon>Bacillati</taxon>
        <taxon>Bacillota</taxon>
        <taxon>Clostridia</taxon>
        <taxon>Eubacteriales</taxon>
        <taxon>Desulfotomaculaceae</taxon>
        <taxon>Pelotomaculum</taxon>
    </lineage>
</organism>
<dbReference type="InterPro" id="IPR000653">
    <property type="entry name" value="DegT/StrS_aminotransferase"/>
</dbReference>
<evidence type="ECO:0000313" key="9">
    <source>
        <dbReference type="EMBL" id="TEB10853.1"/>
    </source>
</evidence>
<protein>
    <submittedName>
        <fullName evidence="9">Putative pyridoxal phosphate-dependent aminotransferase EpsN</fullName>
        <ecNumber evidence="9">2.6.1.-</ecNumber>
    </submittedName>
</protein>
<comment type="similarity">
    <text evidence="5 8">Belongs to the DegT/DnrJ/EryC1 family.</text>
</comment>
<evidence type="ECO:0000256" key="2">
    <source>
        <dbReference type="ARBA" id="ARBA00022576"/>
    </source>
</evidence>
<evidence type="ECO:0000256" key="4">
    <source>
        <dbReference type="ARBA" id="ARBA00022898"/>
    </source>
</evidence>
<keyword evidence="2 9" id="KW-0032">Aminotransferase</keyword>
<proteinExistence type="inferred from homology"/>
<dbReference type="PANTHER" id="PTHR30244">
    <property type="entry name" value="TRANSAMINASE"/>
    <property type="match status" value="1"/>
</dbReference>
<dbReference type="Gene3D" id="3.90.1150.10">
    <property type="entry name" value="Aspartate Aminotransferase, domain 1"/>
    <property type="match status" value="1"/>
</dbReference>
<dbReference type="SUPFAM" id="SSF53383">
    <property type="entry name" value="PLP-dependent transferases"/>
    <property type="match status" value="1"/>
</dbReference>
<dbReference type="EMBL" id="QFFZ01000020">
    <property type="protein sequence ID" value="TEB10853.1"/>
    <property type="molecule type" value="Genomic_DNA"/>
</dbReference>
<evidence type="ECO:0000256" key="7">
    <source>
        <dbReference type="PIRSR" id="PIRSR000390-2"/>
    </source>
</evidence>
<reference evidence="9 10" key="1">
    <citation type="journal article" date="2018" name="Environ. Microbiol.">
        <title>Novel energy conservation strategies and behaviour of Pelotomaculum schinkii driving syntrophic propionate catabolism.</title>
        <authorList>
            <person name="Hidalgo-Ahumada C.A.P."/>
            <person name="Nobu M.K."/>
            <person name="Narihiro T."/>
            <person name="Tamaki H."/>
            <person name="Liu W.T."/>
            <person name="Kamagata Y."/>
            <person name="Stams A.J.M."/>
            <person name="Imachi H."/>
            <person name="Sousa D.Z."/>
        </authorList>
    </citation>
    <scope>NUCLEOTIDE SEQUENCE [LARGE SCALE GENOMIC DNA]</scope>
    <source>
        <strain evidence="9 10">MGP</strain>
    </source>
</reference>
<keyword evidence="10" id="KW-1185">Reference proteome</keyword>
<feature type="active site" description="Proton acceptor" evidence="6">
    <location>
        <position position="193"/>
    </location>
</feature>
<dbReference type="InterPro" id="IPR015424">
    <property type="entry name" value="PyrdxlP-dep_Trfase"/>
</dbReference>
<evidence type="ECO:0000256" key="3">
    <source>
        <dbReference type="ARBA" id="ARBA00022679"/>
    </source>
</evidence>
<evidence type="ECO:0000313" key="10">
    <source>
        <dbReference type="Proteomes" id="UP000297597"/>
    </source>
</evidence>
<dbReference type="AlphaFoldDB" id="A0A4Y7RPS6"/>
<dbReference type="PIRSF" id="PIRSF000390">
    <property type="entry name" value="PLP_StrS"/>
    <property type="match status" value="1"/>
</dbReference>
<accession>A0A4Y7RPS6</accession>
<dbReference type="Proteomes" id="UP000297597">
    <property type="component" value="Unassembled WGS sequence"/>
</dbReference>
<evidence type="ECO:0000256" key="1">
    <source>
        <dbReference type="ARBA" id="ARBA00001933"/>
    </source>
</evidence>
<feature type="modified residue" description="N6-(pyridoxal phosphate)lysine" evidence="7">
    <location>
        <position position="193"/>
    </location>
</feature>
<keyword evidence="3 9" id="KW-0808">Transferase</keyword>
<keyword evidence="4 7" id="KW-0663">Pyridoxal phosphate</keyword>
<dbReference type="GO" id="GO:0030170">
    <property type="term" value="F:pyridoxal phosphate binding"/>
    <property type="evidence" value="ECO:0007669"/>
    <property type="project" value="TreeGrafter"/>
</dbReference>
<dbReference type="PANTHER" id="PTHR30244:SF34">
    <property type="entry name" value="DTDP-4-AMINO-4,6-DIDEOXYGALACTOSE TRANSAMINASE"/>
    <property type="match status" value="1"/>
</dbReference>
<dbReference type="GO" id="GO:0008483">
    <property type="term" value="F:transaminase activity"/>
    <property type="evidence" value="ECO:0007669"/>
    <property type="project" value="UniProtKB-KW"/>
</dbReference>
<evidence type="ECO:0000256" key="8">
    <source>
        <dbReference type="RuleBase" id="RU004508"/>
    </source>
</evidence>
<name>A0A4Y7RPS6_9FIRM</name>
<dbReference type="InterPro" id="IPR015422">
    <property type="entry name" value="PyrdxlP-dep_Trfase_small"/>
</dbReference>
<dbReference type="CDD" id="cd00616">
    <property type="entry name" value="AHBA_syn"/>
    <property type="match status" value="1"/>
</dbReference>
<comment type="cofactor">
    <cofactor evidence="1">
        <name>pyridoxal 5'-phosphate</name>
        <dbReference type="ChEBI" id="CHEBI:597326"/>
    </cofactor>
</comment>
<dbReference type="FunFam" id="3.40.640.10:FF:000090">
    <property type="entry name" value="Pyridoxal phosphate-dependent aminotransferase"/>
    <property type="match status" value="1"/>
</dbReference>
<gene>
    <name evidence="9" type="primary">epsN</name>
    <name evidence="9" type="ORF">Pmgp_02020</name>
</gene>
<evidence type="ECO:0000256" key="5">
    <source>
        <dbReference type="ARBA" id="ARBA00037999"/>
    </source>
</evidence>
<dbReference type="EC" id="2.6.1.-" evidence="9"/>